<evidence type="ECO:0000313" key="5">
    <source>
        <dbReference type="Proteomes" id="UP001597493"/>
    </source>
</evidence>
<dbReference type="InterPro" id="IPR012854">
    <property type="entry name" value="Cu_amine_oxidase-like_N"/>
</dbReference>
<comment type="caution">
    <text evidence="4">The sequence shown here is derived from an EMBL/GenBank/DDBJ whole genome shotgun (WGS) entry which is preliminary data.</text>
</comment>
<keyword evidence="5" id="KW-1185">Reference proteome</keyword>
<protein>
    <submittedName>
        <fullName evidence="4">PQQ-binding-like beta-propeller repeat protein</fullName>
    </submittedName>
</protein>
<feature type="domain" description="Copper amine oxidase-like N-terminal" evidence="2">
    <location>
        <begin position="525"/>
        <end position="556"/>
    </location>
</feature>
<dbReference type="Gene3D" id="3.30.457.10">
    <property type="entry name" value="Copper amine oxidase-like, N-terminal domain"/>
    <property type="match status" value="1"/>
</dbReference>
<dbReference type="InterPro" id="IPR002372">
    <property type="entry name" value="PQQ_rpt_dom"/>
</dbReference>
<organism evidence="4 5">
    <name type="scientific">Paenibacillus thailandensis</name>
    <dbReference type="NCBI Taxonomy" id="393250"/>
    <lineage>
        <taxon>Bacteria</taxon>
        <taxon>Bacillati</taxon>
        <taxon>Bacillota</taxon>
        <taxon>Bacilli</taxon>
        <taxon>Bacillales</taxon>
        <taxon>Paenibacillaceae</taxon>
        <taxon>Paenibacillus</taxon>
    </lineage>
</organism>
<dbReference type="InterPro" id="IPR015943">
    <property type="entry name" value="WD40/YVTN_repeat-like_dom_sf"/>
</dbReference>
<gene>
    <name evidence="4" type="ORF">ACFSW5_24765</name>
</gene>
<dbReference type="PANTHER" id="PTHR34512">
    <property type="entry name" value="CELL SURFACE PROTEIN"/>
    <property type="match status" value="1"/>
</dbReference>
<accession>A0ABW5R556</accession>
<keyword evidence="1" id="KW-0732">Signal</keyword>
<dbReference type="InterPro" id="IPR011047">
    <property type="entry name" value="Quinoprotein_ADH-like_sf"/>
</dbReference>
<dbReference type="RefSeq" id="WP_379279517.1">
    <property type="nucleotide sequence ID" value="NZ_JBHUGT010000055.1"/>
</dbReference>
<sequence>MLHKMIQIIAGASAAVMLLASPTADAASYVQPNDSYDGYSSPAYLNQVQAAKPLWTLNIGVESDDEWTVSAPERVAAGGKQAYYIKGGKLAAVNVHTGKAVWTFGQNLVSPVTYHNGELFVLSGQNRLYKVNAVTGKAVWSLDLSGAASQSGYDGRTIAYDDQRLYLHLTFGGLVAVDRKSGKLLWKEQTMYGAGQLIVTDDLLLVSASESGAITVDVVYAYDKHTGKQAWKLNSNSSPLLIDEGKVYSRDTWPPGDLDTHQLKLDVTDAATGESIAVYSYVPLAEGEDPLGSSASKIASDGESLFVQTAAGIYRYDTLQTGDVQQPELFRQSGQWIAGPYNNKLFFEDEDRQGITAVKLIDHNQVSYEGIDNPVSRLDFYNSGMYVGQTDGELYALNVTTGQAVFRYDTGKQQFDPFLVEDGVLLARAEGMIYAFKLPAQLLAPINAGSAVPGVDYTRTDAGLKIDGVTVELKPEPIMINNSLYVPLRGMAEALGATVGYDAATKAVTVTYKEKTAVASNGKNINGTVYVPVRQFAELLGVGVNWDSSARVVVVDTKAA</sequence>
<name>A0ABW5R556_9BACL</name>
<proteinExistence type="predicted"/>
<dbReference type="Pfam" id="PF13360">
    <property type="entry name" value="PQQ_2"/>
    <property type="match status" value="1"/>
</dbReference>
<feature type="domain" description="Copper amine oxidase-like N-terminal" evidence="2">
    <location>
        <begin position="466"/>
        <end position="524"/>
    </location>
</feature>
<dbReference type="SUPFAM" id="SSF55383">
    <property type="entry name" value="Copper amine oxidase, domain N"/>
    <property type="match status" value="1"/>
</dbReference>
<dbReference type="EMBL" id="JBHUMY010000043">
    <property type="protein sequence ID" value="MFD2663455.1"/>
    <property type="molecule type" value="Genomic_DNA"/>
</dbReference>
<dbReference type="InterPro" id="IPR018391">
    <property type="entry name" value="PQQ_b-propeller_rpt"/>
</dbReference>
<feature type="chain" id="PRO_5046165968" evidence="1">
    <location>
        <begin position="27"/>
        <end position="560"/>
    </location>
</feature>
<dbReference type="Gene3D" id="2.40.10.480">
    <property type="match status" value="1"/>
</dbReference>
<evidence type="ECO:0000313" key="4">
    <source>
        <dbReference type="EMBL" id="MFD2663455.1"/>
    </source>
</evidence>
<feature type="domain" description="Pyrrolo-quinoline quinone repeat" evidence="3">
    <location>
        <begin position="70"/>
        <end position="190"/>
    </location>
</feature>
<dbReference type="Proteomes" id="UP001597493">
    <property type="component" value="Unassembled WGS sequence"/>
</dbReference>
<dbReference type="InterPro" id="IPR036582">
    <property type="entry name" value="Mao_N_sf"/>
</dbReference>
<dbReference type="SMART" id="SM00564">
    <property type="entry name" value="PQQ"/>
    <property type="match status" value="5"/>
</dbReference>
<feature type="signal peptide" evidence="1">
    <location>
        <begin position="1"/>
        <end position="26"/>
    </location>
</feature>
<dbReference type="PANTHER" id="PTHR34512:SF30">
    <property type="entry name" value="OUTER MEMBRANE PROTEIN ASSEMBLY FACTOR BAMB"/>
    <property type="match status" value="1"/>
</dbReference>
<evidence type="ECO:0000259" key="2">
    <source>
        <dbReference type="Pfam" id="PF07833"/>
    </source>
</evidence>
<evidence type="ECO:0000256" key="1">
    <source>
        <dbReference type="SAM" id="SignalP"/>
    </source>
</evidence>
<dbReference type="SUPFAM" id="SSF50998">
    <property type="entry name" value="Quinoprotein alcohol dehydrogenase-like"/>
    <property type="match status" value="1"/>
</dbReference>
<dbReference type="Pfam" id="PF07833">
    <property type="entry name" value="Cu_amine_oxidN1"/>
    <property type="match status" value="2"/>
</dbReference>
<dbReference type="Gene3D" id="2.130.10.10">
    <property type="entry name" value="YVTN repeat-like/Quinoprotein amine dehydrogenase"/>
    <property type="match status" value="1"/>
</dbReference>
<evidence type="ECO:0000259" key="3">
    <source>
        <dbReference type="Pfam" id="PF13360"/>
    </source>
</evidence>
<reference evidence="5" key="1">
    <citation type="journal article" date="2019" name="Int. J. Syst. Evol. Microbiol.">
        <title>The Global Catalogue of Microorganisms (GCM) 10K type strain sequencing project: providing services to taxonomists for standard genome sequencing and annotation.</title>
        <authorList>
            <consortium name="The Broad Institute Genomics Platform"/>
            <consortium name="The Broad Institute Genome Sequencing Center for Infectious Disease"/>
            <person name="Wu L."/>
            <person name="Ma J."/>
        </authorList>
    </citation>
    <scope>NUCLEOTIDE SEQUENCE [LARGE SCALE GENOMIC DNA]</scope>
    <source>
        <strain evidence="5">TISTR 1827</strain>
    </source>
</reference>